<sequence>MRIDPGLQHTQVFRVDHALPLDNGVIQITLGIAEHLLPLPAGFDMTGRQIPVGQGIARQTCIPATQILSSVGLVGRIDNTQQLAGTICQFRMIGLPRQLQ</sequence>
<dbReference type="AlphaFoldDB" id="A0A645HG81"/>
<dbReference type="EMBL" id="VSSQ01091679">
    <property type="protein sequence ID" value="MPN37179.1"/>
    <property type="molecule type" value="Genomic_DNA"/>
</dbReference>
<accession>A0A645HG81</accession>
<organism evidence="1">
    <name type="scientific">bioreactor metagenome</name>
    <dbReference type="NCBI Taxonomy" id="1076179"/>
    <lineage>
        <taxon>unclassified sequences</taxon>
        <taxon>metagenomes</taxon>
        <taxon>ecological metagenomes</taxon>
    </lineage>
</organism>
<comment type="caution">
    <text evidence="1">The sequence shown here is derived from an EMBL/GenBank/DDBJ whole genome shotgun (WGS) entry which is preliminary data.</text>
</comment>
<protein>
    <submittedName>
        <fullName evidence="1">Uncharacterized protein</fullName>
    </submittedName>
</protein>
<name>A0A645HG81_9ZZZZ</name>
<proteinExistence type="predicted"/>
<reference evidence="1" key="1">
    <citation type="submission" date="2019-08" db="EMBL/GenBank/DDBJ databases">
        <authorList>
            <person name="Kucharzyk K."/>
            <person name="Murdoch R.W."/>
            <person name="Higgins S."/>
            <person name="Loffler F."/>
        </authorList>
    </citation>
    <scope>NUCLEOTIDE SEQUENCE</scope>
</reference>
<gene>
    <name evidence="1" type="ORF">SDC9_184695</name>
</gene>
<evidence type="ECO:0000313" key="1">
    <source>
        <dbReference type="EMBL" id="MPN37179.1"/>
    </source>
</evidence>